<evidence type="ECO:0000313" key="1">
    <source>
        <dbReference type="EMBL" id="EDY56925.1"/>
    </source>
</evidence>
<sequence length="83" mass="8889">MRDGPQPRPVLLELRGHPVPFGHGVHPSPGSPMNTCERTLEHPPSVLLAAVPPGHVYFWAEPGQVGPGGAWDYAPPHIWATGC</sequence>
<dbReference type="AlphaFoldDB" id="B5HVS1"/>
<dbReference type="Proteomes" id="UP000002785">
    <property type="component" value="Chromosome"/>
</dbReference>
<reference evidence="1" key="1">
    <citation type="submission" date="2009-10" db="EMBL/GenBank/DDBJ databases">
        <title>The genome sequence of Streptomyces sviceus strain ATCC 29083.</title>
        <authorList>
            <consortium name="The Broad Institute Genome Sequencing Platform"/>
            <consortium name="Broad Institute Microbial Sequencing Center"/>
            <person name="Fischbach M."/>
            <person name="Godfrey P."/>
            <person name="Ward D."/>
            <person name="Young S."/>
            <person name="Zeng Q."/>
            <person name="Koehrsen M."/>
            <person name="Alvarado L."/>
            <person name="Berlin A.M."/>
            <person name="Bochicchio J."/>
            <person name="Borenstein D."/>
            <person name="Chapman S.B."/>
            <person name="Chen Z."/>
            <person name="Engels R."/>
            <person name="Freedman E."/>
            <person name="Gellesch M."/>
            <person name="Goldberg J."/>
            <person name="Griggs A."/>
            <person name="Gujja S."/>
            <person name="Heilman E.R."/>
            <person name="Heiman D.I."/>
            <person name="Hepburn T.A."/>
            <person name="Howarth C."/>
            <person name="Jen D."/>
            <person name="Larson L."/>
            <person name="Lewis B."/>
            <person name="Mehta T."/>
            <person name="Park D."/>
            <person name="Pearson M."/>
            <person name="Richards J."/>
            <person name="Roberts A."/>
            <person name="Saif S."/>
            <person name="Shea T.D."/>
            <person name="Shenoy N."/>
            <person name="Sisk P."/>
            <person name="Stolte C."/>
            <person name="Sykes S.N."/>
            <person name="Thomson T."/>
            <person name="Walk T."/>
            <person name="White J."/>
            <person name="Yandava C."/>
            <person name="Straight P."/>
            <person name="Clardy J."/>
            <person name="Hung D."/>
            <person name="Kolter R."/>
            <person name="Mekalanos J."/>
            <person name="Walker S."/>
            <person name="Walsh C.T."/>
            <person name="Wieland-Brown L.C."/>
            <person name="Haas B."/>
            <person name="Nusbaum C."/>
            <person name="Birren B."/>
        </authorList>
    </citation>
    <scope>NUCLEOTIDE SEQUENCE [LARGE SCALE GENOMIC DNA]</scope>
    <source>
        <strain evidence="1">ATCC 29083</strain>
    </source>
</reference>
<accession>B5HVS1</accession>
<proteinExistence type="predicted"/>
<evidence type="ECO:0000313" key="2">
    <source>
        <dbReference type="Proteomes" id="UP000002785"/>
    </source>
</evidence>
<organism evidence="1 2">
    <name type="scientific">Streptomyces sviceus (strain ATCC 29083 / DSM 924 / JCM 4929 / NBRC 13980 / NCIMB 11184 / NRRL 5439 / UC 5370)</name>
    <dbReference type="NCBI Taxonomy" id="463191"/>
    <lineage>
        <taxon>Bacteria</taxon>
        <taxon>Bacillati</taxon>
        <taxon>Actinomycetota</taxon>
        <taxon>Actinomycetes</taxon>
        <taxon>Kitasatosporales</taxon>
        <taxon>Streptomycetaceae</taxon>
        <taxon>Streptomyces</taxon>
    </lineage>
</organism>
<dbReference type="HOGENOM" id="CLU_2541251_0_0_11"/>
<keyword evidence="2" id="KW-1185">Reference proteome</keyword>
<name>B5HVS1_STRX2</name>
<protein>
    <submittedName>
        <fullName evidence="1">Uncharacterized protein</fullName>
    </submittedName>
</protein>
<gene>
    <name evidence="1" type="ORF">SSEG_03506</name>
</gene>
<dbReference type="EMBL" id="CM000951">
    <property type="protein sequence ID" value="EDY56925.1"/>
    <property type="molecule type" value="Genomic_DNA"/>
</dbReference>